<protein>
    <recommendedName>
        <fullName evidence="6">Elicitin</fullName>
    </recommendedName>
</protein>
<evidence type="ECO:0000256" key="6">
    <source>
        <dbReference type="RuleBase" id="RU368111"/>
    </source>
</evidence>
<accession>A0AAD5LSZ2</accession>
<feature type="signal peptide" evidence="8">
    <location>
        <begin position="1"/>
        <end position="18"/>
    </location>
</feature>
<evidence type="ECO:0000256" key="2">
    <source>
        <dbReference type="ARBA" id="ARBA00009544"/>
    </source>
</evidence>
<reference evidence="9" key="1">
    <citation type="submission" date="2021-12" db="EMBL/GenBank/DDBJ databases">
        <title>Prjna785345.</title>
        <authorList>
            <person name="Rujirawat T."/>
            <person name="Krajaejun T."/>
        </authorList>
    </citation>
    <scope>NUCLEOTIDE SEQUENCE</scope>
    <source>
        <strain evidence="9">Pi057C3</strain>
    </source>
</reference>
<dbReference type="InterPro" id="IPR002200">
    <property type="entry name" value="Elicitin"/>
</dbReference>
<comment type="function">
    <text evidence="6">Induces local and distal defense responses (incompatible hypersensitive reaction) in plants from the solanaceae and cruciferae families. Elicits leaf necrosis and causes the accumulation of pathogenesis-related proteins. Might interact with the lipidic molecules of the plasma membrane.</text>
</comment>
<evidence type="ECO:0000256" key="8">
    <source>
        <dbReference type="SAM" id="SignalP"/>
    </source>
</evidence>
<dbReference type="SMART" id="SM01187">
    <property type="entry name" value="Elicitin"/>
    <property type="match status" value="1"/>
</dbReference>
<keyword evidence="8" id="KW-0732">Signal</keyword>
<evidence type="ECO:0000256" key="5">
    <source>
        <dbReference type="ARBA" id="ARBA00023157"/>
    </source>
</evidence>
<dbReference type="InterPro" id="IPR036470">
    <property type="entry name" value="Elicitin_sf"/>
</dbReference>
<organism evidence="9 10">
    <name type="scientific">Pythium insidiosum</name>
    <name type="common">Pythiosis disease agent</name>
    <dbReference type="NCBI Taxonomy" id="114742"/>
    <lineage>
        <taxon>Eukaryota</taxon>
        <taxon>Sar</taxon>
        <taxon>Stramenopiles</taxon>
        <taxon>Oomycota</taxon>
        <taxon>Peronosporomycetes</taxon>
        <taxon>Pythiales</taxon>
        <taxon>Pythiaceae</taxon>
        <taxon>Pythium</taxon>
    </lineage>
</organism>
<evidence type="ECO:0000256" key="1">
    <source>
        <dbReference type="ARBA" id="ARBA00004613"/>
    </source>
</evidence>
<dbReference type="GO" id="GO:0052040">
    <property type="term" value="P:symbiont-mediated perturbation of host programmed cell death"/>
    <property type="evidence" value="ECO:0007669"/>
    <property type="project" value="UniProtKB-UniRule"/>
</dbReference>
<evidence type="ECO:0000313" key="10">
    <source>
        <dbReference type="Proteomes" id="UP001209570"/>
    </source>
</evidence>
<evidence type="ECO:0000313" key="9">
    <source>
        <dbReference type="EMBL" id="KAJ0392490.1"/>
    </source>
</evidence>
<keyword evidence="5 6" id="KW-1015">Disulfide bond</keyword>
<comment type="subcellular location">
    <subcellularLocation>
        <location evidence="1 6">Secreted</location>
    </subcellularLocation>
</comment>
<dbReference type="SUPFAM" id="SSF48647">
    <property type="entry name" value="Fungal elicitin"/>
    <property type="match status" value="1"/>
</dbReference>
<dbReference type="AlphaFoldDB" id="A0AAD5LSZ2"/>
<name>A0AAD5LSZ2_PYTIN</name>
<keyword evidence="3 6" id="KW-0964">Secreted</keyword>
<dbReference type="EMBL" id="JAKCXM010000626">
    <property type="protein sequence ID" value="KAJ0392490.1"/>
    <property type="molecule type" value="Genomic_DNA"/>
</dbReference>
<keyword evidence="10" id="KW-1185">Reference proteome</keyword>
<dbReference type="Gene3D" id="1.10.239.10">
    <property type="entry name" value="Elicitin domain"/>
    <property type="match status" value="1"/>
</dbReference>
<feature type="chain" id="PRO_5041992413" description="Elicitin" evidence="8">
    <location>
        <begin position="19"/>
        <end position="162"/>
    </location>
</feature>
<dbReference type="Proteomes" id="UP001209570">
    <property type="component" value="Unassembled WGS sequence"/>
</dbReference>
<evidence type="ECO:0000256" key="7">
    <source>
        <dbReference type="SAM" id="MobiDB-lite"/>
    </source>
</evidence>
<feature type="region of interest" description="Disordered" evidence="7">
    <location>
        <begin position="105"/>
        <end position="162"/>
    </location>
</feature>
<proteinExistence type="inferred from homology"/>
<sequence length="162" mass="16178">MYAKLAVAAVALLSVASAERECDILKDLSVLIPLTRLDALTKCQDASGGFTMVPPTGPPTAEQQAKMCATPACFELIKALNGLNPPDCVIAGLNPKKLGASFEDDCKKLQPKPTSGAPAPVPTSGAPAPVPTTGGPAPAPTSKGPAPAPTTGAPVPTAKPAC</sequence>
<feature type="compositionally biased region" description="Low complexity" evidence="7">
    <location>
        <begin position="115"/>
        <end position="162"/>
    </location>
</feature>
<evidence type="ECO:0000256" key="3">
    <source>
        <dbReference type="ARBA" id="ARBA00022525"/>
    </source>
</evidence>
<comment type="similarity">
    <text evidence="2 6">Belongs to the elicitin family.</text>
</comment>
<gene>
    <name evidence="9" type="ORF">P43SY_003511</name>
</gene>
<comment type="caution">
    <text evidence="9">The sequence shown here is derived from an EMBL/GenBank/DDBJ whole genome shotgun (WGS) entry which is preliminary data.</text>
</comment>
<keyword evidence="4 6" id="KW-0928">Hypersensitive response elicitation</keyword>
<dbReference type="GO" id="GO:0005576">
    <property type="term" value="C:extracellular region"/>
    <property type="evidence" value="ECO:0007669"/>
    <property type="project" value="UniProtKB-SubCell"/>
</dbReference>
<dbReference type="Pfam" id="PF00964">
    <property type="entry name" value="Elicitin"/>
    <property type="match status" value="1"/>
</dbReference>
<evidence type="ECO:0000256" key="4">
    <source>
        <dbReference type="ARBA" id="ARBA00022978"/>
    </source>
</evidence>